<reference evidence="1" key="1">
    <citation type="journal article" date="2014" name="Front. Microbiol.">
        <title>High frequency of phylogenetically diverse reductive dehalogenase-homologous genes in deep subseafloor sedimentary metagenomes.</title>
        <authorList>
            <person name="Kawai M."/>
            <person name="Futagami T."/>
            <person name="Toyoda A."/>
            <person name="Takaki Y."/>
            <person name="Nishi S."/>
            <person name="Hori S."/>
            <person name="Arai W."/>
            <person name="Tsubouchi T."/>
            <person name="Morono Y."/>
            <person name="Uchiyama I."/>
            <person name="Ito T."/>
            <person name="Fujiyama A."/>
            <person name="Inagaki F."/>
            <person name="Takami H."/>
        </authorList>
    </citation>
    <scope>NUCLEOTIDE SEQUENCE</scope>
    <source>
        <strain evidence="1">Expedition CK06-06</strain>
    </source>
</reference>
<protein>
    <submittedName>
        <fullName evidence="1">Uncharacterized protein</fullName>
    </submittedName>
</protein>
<gene>
    <name evidence="1" type="ORF">S03H2_59680</name>
</gene>
<organism evidence="1">
    <name type="scientific">marine sediment metagenome</name>
    <dbReference type="NCBI Taxonomy" id="412755"/>
    <lineage>
        <taxon>unclassified sequences</taxon>
        <taxon>metagenomes</taxon>
        <taxon>ecological metagenomes</taxon>
    </lineage>
</organism>
<proteinExistence type="predicted"/>
<dbReference type="AlphaFoldDB" id="X1K1H8"/>
<comment type="caution">
    <text evidence="1">The sequence shown here is derived from an EMBL/GenBank/DDBJ whole genome shotgun (WGS) entry which is preliminary data.</text>
</comment>
<feature type="non-terminal residue" evidence="1">
    <location>
        <position position="1"/>
    </location>
</feature>
<evidence type="ECO:0000313" key="1">
    <source>
        <dbReference type="EMBL" id="GAH84129.1"/>
    </source>
</evidence>
<dbReference type="EMBL" id="BARU01038388">
    <property type="protein sequence ID" value="GAH84129.1"/>
    <property type="molecule type" value="Genomic_DNA"/>
</dbReference>
<name>X1K1H8_9ZZZZ</name>
<accession>X1K1H8</accession>
<sequence length="32" mass="3752">ILFSEYIITMEVPTKGIGKSRREEMLGKLPWE</sequence>